<dbReference type="OrthoDB" id="74360at2759"/>
<dbReference type="EMBL" id="AMGY01000009">
    <property type="protein sequence ID" value="EXJ78137.1"/>
    <property type="molecule type" value="Genomic_DNA"/>
</dbReference>
<evidence type="ECO:0008006" key="8">
    <source>
        <dbReference type="Google" id="ProtNLM"/>
    </source>
</evidence>
<reference evidence="6 7" key="1">
    <citation type="submission" date="2013-03" db="EMBL/GenBank/DDBJ databases">
        <title>The Genome Sequence of Capronia epimyces CBS 606.96.</title>
        <authorList>
            <consortium name="The Broad Institute Genomics Platform"/>
            <person name="Cuomo C."/>
            <person name="de Hoog S."/>
            <person name="Gorbushina A."/>
            <person name="Walker B."/>
            <person name="Young S.K."/>
            <person name="Zeng Q."/>
            <person name="Gargeya S."/>
            <person name="Fitzgerald M."/>
            <person name="Haas B."/>
            <person name="Abouelleil A."/>
            <person name="Allen A.W."/>
            <person name="Alvarado L."/>
            <person name="Arachchi H.M."/>
            <person name="Berlin A.M."/>
            <person name="Chapman S.B."/>
            <person name="Gainer-Dewar J."/>
            <person name="Goldberg J."/>
            <person name="Griggs A."/>
            <person name="Gujja S."/>
            <person name="Hansen M."/>
            <person name="Howarth C."/>
            <person name="Imamovic A."/>
            <person name="Ireland A."/>
            <person name="Larimer J."/>
            <person name="McCowan C."/>
            <person name="Murphy C."/>
            <person name="Pearson M."/>
            <person name="Poon T.W."/>
            <person name="Priest M."/>
            <person name="Roberts A."/>
            <person name="Saif S."/>
            <person name="Shea T."/>
            <person name="Sisk P."/>
            <person name="Sykes S."/>
            <person name="Wortman J."/>
            <person name="Nusbaum C."/>
            <person name="Birren B."/>
        </authorList>
    </citation>
    <scope>NUCLEOTIDE SEQUENCE [LARGE SCALE GENOMIC DNA]</scope>
    <source>
        <strain evidence="6 7">CBS 606.96</strain>
    </source>
</reference>
<organism evidence="6 7">
    <name type="scientific">Capronia epimyces CBS 606.96</name>
    <dbReference type="NCBI Taxonomy" id="1182542"/>
    <lineage>
        <taxon>Eukaryota</taxon>
        <taxon>Fungi</taxon>
        <taxon>Dikarya</taxon>
        <taxon>Ascomycota</taxon>
        <taxon>Pezizomycotina</taxon>
        <taxon>Eurotiomycetes</taxon>
        <taxon>Chaetothyriomycetidae</taxon>
        <taxon>Chaetothyriales</taxon>
        <taxon>Herpotrichiellaceae</taxon>
        <taxon>Capronia</taxon>
    </lineage>
</organism>
<comment type="similarity">
    <text evidence="2">Belongs to the FAD-binding monooxygenase family.</text>
</comment>
<dbReference type="RefSeq" id="XP_007737582.1">
    <property type="nucleotide sequence ID" value="XM_007739392.1"/>
</dbReference>
<dbReference type="GO" id="GO:0050661">
    <property type="term" value="F:NADP binding"/>
    <property type="evidence" value="ECO:0007669"/>
    <property type="project" value="InterPro"/>
</dbReference>
<dbReference type="InterPro" id="IPR051209">
    <property type="entry name" value="FAD-bind_Monooxygenase_sf"/>
</dbReference>
<dbReference type="GO" id="GO:0050660">
    <property type="term" value="F:flavin adenine dinucleotide binding"/>
    <property type="evidence" value="ECO:0007669"/>
    <property type="project" value="InterPro"/>
</dbReference>
<keyword evidence="3" id="KW-0285">Flavoprotein</keyword>
<dbReference type="AlphaFoldDB" id="W9XCB9"/>
<keyword evidence="4" id="KW-0274">FAD</keyword>
<comment type="caution">
    <text evidence="6">The sequence shown here is derived from an EMBL/GenBank/DDBJ whole genome shotgun (WGS) entry which is preliminary data.</text>
</comment>
<dbReference type="PANTHER" id="PTHR42877">
    <property type="entry name" value="L-ORNITHINE N(5)-MONOOXYGENASE-RELATED"/>
    <property type="match status" value="1"/>
</dbReference>
<dbReference type="GO" id="GO:0004499">
    <property type="term" value="F:N,N-dimethylaniline monooxygenase activity"/>
    <property type="evidence" value="ECO:0007669"/>
    <property type="project" value="InterPro"/>
</dbReference>
<sequence>MATAKLQQRVGKQDYNKAAVVIIGAGFSGICTAIDLIRHNKCHNFIILEKSSYIGGTWGDNRYPGCRCDVPSILYSYSFEPNPDWSRHYCEQEEIYDYLLGVAQKWGLFKYIRFNTAVEKAGWNAQTQQWEVDVQVTGGKDAEFADRYTISTDFLVSAVGQLSVPNYPPIAGLDTFQGKTMHSARWDWNFSLQGKRVAVIGNGATAIQIIPEVAKCCSSVTVFQRTPSWILPRLDGAIPGWKRKVYRYVPFVMKYLRSAFMHLRDAYFYDAIVTQDSRGNRALREECVEFLKKEIPNNAELRAKLTPDYPPGCKRILVSDDLYAAYNEPNVFLETSPIERVTRTGVVAGGQEHSVDLIVLATGFRAVEFLAPMHIRGLKGRPLDDIWASGPRAYLGMMVEDLPNFAMLYGPNTNLGHNSIILMLEAESHYITNLISQVCAARAHGQSLVITPSRAAMDRFNNEVQRVLSTSTYGHPDCTSWYKNEAGLITNNWSGTALDYRQRTSRITWSDFDLQGSAAERVKAMQTTVIGTVADESNIGTWRLGHIVSAATALAVIGAIAFRGSAIRI</sequence>
<evidence type="ECO:0000256" key="5">
    <source>
        <dbReference type="ARBA" id="ARBA00023002"/>
    </source>
</evidence>
<evidence type="ECO:0000256" key="1">
    <source>
        <dbReference type="ARBA" id="ARBA00001974"/>
    </source>
</evidence>
<gene>
    <name evidence="6" type="ORF">A1O3_09298</name>
</gene>
<accession>W9XCB9</accession>
<evidence type="ECO:0000256" key="3">
    <source>
        <dbReference type="ARBA" id="ARBA00022630"/>
    </source>
</evidence>
<evidence type="ECO:0000313" key="6">
    <source>
        <dbReference type="EMBL" id="EXJ78137.1"/>
    </source>
</evidence>
<evidence type="ECO:0000313" key="7">
    <source>
        <dbReference type="Proteomes" id="UP000019478"/>
    </source>
</evidence>
<dbReference type="SUPFAM" id="SSF51905">
    <property type="entry name" value="FAD/NAD(P)-binding domain"/>
    <property type="match status" value="2"/>
</dbReference>
<comment type="cofactor">
    <cofactor evidence="1">
        <name>FAD</name>
        <dbReference type="ChEBI" id="CHEBI:57692"/>
    </cofactor>
</comment>
<evidence type="ECO:0000256" key="4">
    <source>
        <dbReference type="ARBA" id="ARBA00022827"/>
    </source>
</evidence>
<keyword evidence="5" id="KW-0560">Oxidoreductase</keyword>
<name>W9XCB9_9EURO</name>
<dbReference type="HOGENOM" id="CLU_006937_7_1_1"/>
<dbReference type="PANTHER" id="PTHR42877:SF4">
    <property type="entry name" value="FAD_NAD(P)-BINDING DOMAIN-CONTAINING PROTEIN-RELATED"/>
    <property type="match status" value="1"/>
</dbReference>
<dbReference type="InterPro" id="IPR036188">
    <property type="entry name" value="FAD/NAD-bd_sf"/>
</dbReference>
<dbReference type="InterPro" id="IPR020946">
    <property type="entry name" value="Flavin_mOase-like"/>
</dbReference>
<evidence type="ECO:0000256" key="2">
    <source>
        <dbReference type="ARBA" id="ARBA00010139"/>
    </source>
</evidence>
<protein>
    <recommendedName>
        <fullName evidence="8">Cyclohexanone monooxygenase</fullName>
    </recommendedName>
</protein>
<dbReference type="Gene3D" id="3.50.50.60">
    <property type="entry name" value="FAD/NAD(P)-binding domain"/>
    <property type="match status" value="2"/>
</dbReference>
<proteinExistence type="inferred from homology"/>
<dbReference type="eggNOG" id="KOG1399">
    <property type="taxonomic scope" value="Eukaryota"/>
</dbReference>
<keyword evidence="7" id="KW-1185">Reference proteome</keyword>
<dbReference type="Proteomes" id="UP000019478">
    <property type="component" value="Unassembled WGS sequence"/>
</dbReference>
<dbReference type="GeneID" id="19173382"/>
<dbReference type="Pfam" id="PF00743">
    <property type="entry name" value="FMO-like"/>
    <property type="match status" value="1"/>
</dbReference>